<evidence type="ECO:0000313" key="2">
    <source>
        <dbReference type="Proteomes" id="UP000030686"/>
    </source>
</evidence>
<proteinExistence type="predicted"/>
<dbReference type="OMA" id="NFWWQGG"/>
<evidence type="ECO:0000313" key="1">
    <source>
        <dbReference type="EMBL" id="CDM29761.1"/>
    </source>
</evidence>
<accession>W6Q1E0</accession>
<dbReference type="AlphaFoldDB" id="W6Q1E0"/>
<organism evidence="1 2">
    <name type="scientific">Penicillium roqueforti (strain FM164)</name>
    <dbReference type="NCBI Taxonomy" id="1365484"/>
    <lineage>
        <taxon>Eukaryota</taxon>
        <taxon>Fungi</taxon>
        <taxon>Dikarya</taxon>
        <taxon>Ascomycota</taxon>
        <taxon>Pezizomycotina</taxon>
        <taxon>Eurotiomycetes</taxon>
        <taxon>Eurotiomycetidae</taxon>
        <taxon>Eurotiales</taxon>
        <taxon>Aspergillaceae</taxon>
        <taxon>Penicillium</taxon>
    </lineage>
</organism>
<reference evidence="1" key="1">
    <citation type="journal article" date="2014" name="Nat. Commun.">
        <title>Multiple recent horizontal transfers of a large genomic region in cheese making fungi.</title>
        <authorList>
            <person name="Cheeseman K."/>
            <person name="Ropars J."/>
            <person name="Renault P."/>
            <person name="Dupont J."/>
            <person name="Gouzy J."/>
            <person name="Branca A."/>
            <person name="Abraham A.L."/>
            <person name="Ceppi M."/>
            <person name="Conseiller E."/>
            <person name="Debuchy R."/>
            <person name="Malagnac F."/>
            <person name="Goarin A."/>
            <person name="Silar P."/>
            <person name="Lacoste S."/>
            <person name="Sallet E."/>
            <person name="Bensimon A."/>
            <person name="Giraud T."/>
            <person name="Brygoo Y."/>
        </authorList>
    </citation>
    <scope>NUCLEOTIDE SEQUENCE [LARGE SCALE GENOMIC DNA]</scope>
    <source>
        <strain evidence="1">FM164</strain>
    </source>
</reference>
<sequence length="137" mass="15470">MNRESASQPREEHRSPGSLTCNKGRIHALIQTRDGERHSFSGTISTDLNLVVNNADVEYFDLAEDKPYCQEFKALIGPLHANFWWQGGAIHLSGKLLHCIDETVEVSGEGWWGDIDNNEYEENGEECYSDESDDPRA</sequence>
<keyword evidence="2" id="KW-1185">Reference proteome</keyword>
<dbReference type="Proteomes" id="UP000030686">
    <property type="component" value="Unassembled WGS sequence"/>
</dbReference>
<dbReference type="OrthoDB" id="4250791at2759"/>
<gene>
    <name evidence="1" type="ORF">PROQFM164_S01g003574</name>
</gene>
<dbReference type="EMBL" id="HG792015">
    <property type="protein sequence ID" value="CDM29761.1"/>
    <property type="molecule type" value="Genomic_DNA"/>
</dbReference>
<protein>
    <submittedName>
        <fullName evidence="1">Uncharacterized protein</fullName>
    </submittedName>
</protein>
<name>W6Q1E0_PENRF</name>